<dbReference type="AlphaFoldDB" id="A0A2T0MS65"/>
<proteinExistence type="predicted"/>
<sequence>MRIIKSKKQQTGSVSYLKVLAEQARDQRIRYQKPAR</sequence>
<evidence type="ECO:0000313" key="1">
    <source>
        <dbReference type="EMBL" id="PRX61310.1"/>
    </source>
</evidence>
<comment type="caution">
    <text evidence="1">The sequence shown here is derived from an EMBL/GenBank/DDBJ whole genome shotgun (WGS) entry which is preliminary data.</text>
</comment>
<dbReference type="EMBL" id="PVNG01000015">
    <property type="protein sequence ID" value="PRX61310.1"/>
    <property type="molecule type" value="Genomic_DNA"/>
</dbReference>
<name>A0A2T0MS65_9ACTN</name>
<accession>A0A2T0MS65</accession>
<evidence type="ECO:0000313" key="2">
    <source>
        <dbReference type="Proteomes" id="UP000238312"/>
    </source>
</evidence>
<dbReference type="Proteomes" id="UP000238312">
    <property type="component" value="Unassembled WGS sequence"/>
</dbReference>
<protein>
    <submittedName>
        <fullName evidence="1">Uncharacterized protein</fullName>
    </submittedName>
</protein>
<gene>
    <name evidence="1" type="ORF">B0I32_115164</name>
</gene>
<keyword evidence="2" id="KW-1185">Reference proteome</keyword>
<reference evidence="1 2" key="1">
    <citation type="submission" date="2018-03" db="EMBL/GenBank/DDBJ databases">
        <title>Genomic Encyclopedia of Type Strains, Phase III (KMG-III): the genomes of soil and plant-associated and newly described type strains.</title>
        <authorList>
            <person name="Whitman W."/>
        </authorList>
    </citation>
    <scope>NUCLEOTIDE SEQUENCE [LARGE SCALE GENOMIC DNA]</scope>
    <source>
        <strain evidence="1 2">CGMCC 4.7104</strain>
    </source>
</reference>
<organism evidence="1 2">
    <name type="scientific">Nonomuraea fuscirosea</name>
    <dbReference type="NCBI Taxonomy" id="1291556"/>
    <lineage>
        <taxon>Bacteria</taxon>
        <taxon>Bacillati</taxon>
        <taxon>Actinomycetota</taxon>
        <taxon>Actinomycetes</taxon>
        <taxon>Streptosporangiales</taxon>
        <taxon>Streptosporangiaceae</taxon>
        <taxon>Nonomuraea</taxon>
    </lineage>
</organism>